<reference evidence="1 2" key="1">
    <citation type="submission" date="2015-09" db="EMBL/GenBank/DDBJ databases">
        <authorList>
            <consortium name="Swine Surveillance"/>
        </authorList>
    </citation>
    <scope>NUCLEOTIDE SEQUENCE [LARGE SCALE GENOMIC DNA]</scope>
    <source>
        <strain evidence="1 2">S613</strain>
    </source>
</reference>
<accession>A0A0N8NXV1</accession>
<dbReference type="Proteomes" id="UP000050349">
    <property type="component" value="Unassembled WGS sequence"/>
</dbReference>
<dbReference type="EMBL" id="LJXB01000058">
    <property type="protein sequence ID" value="KPU61225.1"/>
    <property type="molecule type" value="Genomic_DNA"/>
</dbReference>
<name>A0A0N8NXV1_PSEFL</name>
<evidence type="ECO:0000313" key="2">
    <source>
        <dbReference type="Proteomes" id="UP000050349"/>
    </source>
</evidence>
<protein>
    <submittedName>
        <fullName evidence="1">Uncharacterized protein</fullName>
    </submittedName>
</protein>
<comment type="caution">
    <text evidence="1">The sequence shown here is derived from an EMBL/GenBank/DDBJ whole genome shotgun (WGS) entry which is preliminary data.</text>
</comment>
<dbReference type="AlphaFoldDB" id="A0A0N8NXV1"/>
<proteinExistence type="predicted"/>
<evidence type="ECO:0000313" key="1">
    <source>
        <dbReference type="EMBL" id="KPU61225.1"/>
    </source>
</evidence>
<gene>
    <name evidence="1" type="ORF">AN403_5532</name>
</gene>
<organism evidence="1 2">
    <name type="scientific">Pseudomonas fluorescens</name>
    <dbReference type="NCBI Taxonomy" id="294"/>
    <lineage>
        <taxon>Bacteria</taxon>
        <taxon>Pseudomonadati</taxon>
        <taxon>Pseudomonadota</taxon>
        <taxon>Gammaproteobacteria</taxon>
        <taxon>Pseudomonadales</taxon>
        <taxon>Pseudomonadaceae</taxon>
        <taxon>Pseudomonas</taxon>
    </lineage>
</organism>
<sequence>MKAHFGTYPRKCFGKEVGGSHPIFERSKRMLNSLAANLHLPRVMFQPNLHRIDYGFMFPALYPALLTRRTLLVHCAGLAPREVITMQ</sequence>